<dbReference type="AlphaFoldDB" id="A0A2P2QK05"/>
<protein>
    <submittedName>
        <fullName evidence="2">Uncharacterized protein</fullName>
    </submittedName>
</protein>
<evidence type="ECO:0000313" key="2">
    <source>
        <dbReference type="EMBL" id="MBX67326.1"/>
    </source>
</evidence>
<dbReference type="EMBL" id="GGEC01086842">
    <property type="protein sequence ID" value="MBX67326.1"/>
    <property type="molecule type" value="Transcribed_RNA"/>
</dbReference>
<feature type="region of interest" description="Disordered" evidence="1">
    <location>
        <begin position="1"/>
        <end position="28"/>
    </location>
</feature>
<proteinExistence type="predicted"/>
<name>A0A2P2QK05_RHIMU</name>
<accession>A0A2P2QK05</accession>
<sequence length="28" mass="3215">MRIKSANTQTNNHRYKQIASASTHKVKT</sequence>
<reference evidence="2" key="1">
    <citation type="submission" date="2018-02" db="EMBL/GenBank/DDBJ databases">
        <title>Rhizophora mucronata_Transcriptome.</title>
        <authorList>
            <person name="Meera S.P."/>
            <person name="Sreeshan A."/>
            <person name="Augustine A."/>
        </authorList>
    </citation>
    <scope>NUCLEOTIDE SEQUENCE</scope>
    <source>
        <tissue evidence="2">Leaf</tissue>
    </source>
</reference>
<feature type="compositionally biased region" description="Polar residues" evidence="1">
    <location>
        <begin position="1"/>
        <end position="12"/>
    </location>
</feature>
<evidence type="ECO:0000256" key="1">
    <source>
        <dbReference type="SAM" id="MobiDB-lite"/>
    </source>
</evidence>
<feature type="compositionally biased region" description="Polar residues" evidence="1">
    <location>
        <begin position="19"/>
        <end position="28"/>
    </location>
</feature>
<organism evidence="2">
    <name type="scientific">Rhizophora mucronata</name>
    <name type="common">Asiatic mangrove</name>
    <dbReference type="NCBI Taxonomy" id="61149"/>
    <lineage>
        <taxon>Eukaryota</taxon>
        <taxon>Viridiplantae</taxon>
        <taxon>Streptophyta</taxon>
        <taxon>Embryophyta</taxon>
        <taxon>Tracheophyta</taxon>
        <taxon>Spermatophyta</taxon>
        <taxon>Magnoliopsida</taxon>
        <taxon>eudicotyledons</taxon>
        <taxon>Gunneridae</taxon>
        <taxon>Pentapetalae</taxon>
        <taxon>rosids</taxon>
        <taxon>fabids</taxon>
        <taxon>Malpighiales</taxon>
        <taxon>Rhizophoraceae</taxon>
        <taxon>Rhizophora</taxon>
    </lineage>
</organism>